<feature type="compositionally biased region" description="Basic and acidic residues" evidence="1">
    <location>
        <begin position="15"/>
        <end position="24"/>
    </location>
</feature>
<protein>
    <submittedName>
        <fullName evidence="2">Uncharacterized protein</fullName>
    </submittedName>
</protein>
<reference evidence="2 3" key="1">
    <citation type="submission" date="2022-05" db="EMBL/GenBank/DDBJ databases">
        <authorList>
            <consortium name="Genoscope - CEA"/>
            <person name="William W."/>
        </authorList>
    </citation>
    <scope>NUCLEOTIDE SEQUENCE [LARGE SCALE GENOMIC DNA]</scope>
</reference>
<organism evidence="2 3">
    <name type="scientific">Porites lobata</name>
    <dbReference type="NCBI Taxonomy" id="104759"/>
    <lineage>
        <taxon>Eukaryota</taxon>
        <taxon>Metazoa</taxon>
        <taxon>Cnidaria</taxon>
        <taxon>Anthozoa</taxon>
        <taxon>Hexacorallia</taxon>
        <taxon>Scleractinia</taxon>
        <taxon>Fungiina</taxon>
        <taxon>Poritidae</taxon>
        <taxon>Porites</taxon>
    </lineage>
</organism>
<keyword evidence="3" id="KW-1185">Reference proteome</keyword>
<proteinExistence type="predicted"/>
<gene>
    <name evidence="2" type="ORF">PLOB_00005612</name>
</gene>
<evidence type="ECO:0000256" key="1">
    <source>
        <dbReference type="SAM" id="MobiDB-lite"/>
    </source>
</evidence>
<comment type="caution">
    <text evidence="2">The sequence shown here is derived from an EMBL/GenBank/DDBJ whole genome shotgun (WGS) entry which is preliminary data.</text>
</comment>
<feature type="region of interest" description="Disordered" evidence="1">
    <location>
        <begin position="1"/>
        <end position="47"/>
    </location>
</feature>
<evidence type="ECO:0000313" key="3">
    <source>
        <dbReference type="Proteomes" id="UP001159405"/>
    </source>
</evidence>
<sequence length="47" mass="5151">MFQHLPLGDSVPAQRNEEEVQEKKSSRHNSVIAAVSNGQTTSQALTE</sequence>
<feature type="compositionally biased region" description="Polar residues" evidence="1">
    <location>
        <begin position="36"/>
        <end position="47"/>
    </location>
</feature>
<dbReference type="Proteomes" id="UP001159405">
    <property type="component" value="Unassembled WGS sequence"/>
</dbReference>
<dbReference type="EMBL" id="CALNXK010000125">
    <property type="protein sequence ID" value="CAH3163033.1"/>
    <property type="molecule type" value="Genomic_DNA"/>
</dbReference>
<evidence type="ECO:0000313" key="2">
    <source>
        <dbReference type="EMBL" id="CAH3163033.1"/>
    </source>
</evidence>
<name>A0ABN8QHT1_9CNID</name>
<accession>A0ABN8QHT1</accession>
<feature type="non-terminal residue" evidence="2">
    <location>
        <position position="47"/>
    </location>
</feature>